<keyword evidence="3" id="KW-1185">Reference proteome</keyword>
<dbReference type="EMBL" id="ATCF01000038">
    <property type="protein sequence ID" value="EPD97455.1"/>
    <property type="molecule type" value="Genomic_DNA"/>
</dbReference>
<dbReference type="Proteomes" id="UP000014400">
    <property type="component" value="Unassembled WGS sequence"/>
</dbReference>
<feature type="chain" id="PRO_5004517745" description="DUF4390 domain-containing protein" evidence="1">
    <location>
        <begin position="24"/>
        <end position="202"/>
    </location>
</feature>
<reference evidence="2 3" key="1">
    <citation type="submission" date="2013-04" db="EMBL/GenBank/DDBJ databases">
        <title>The Genome Sequence of Sutterella wadsworthensis HGA0223.</title>
        <authorList>
            <consortium name="The Broad Institute Genomics Platform"/>
            <person name="Earl A."/>
            <person name="Ward D."/>
            <person name="Feldgarden M."/>
            <person name="Gevers D."/>
            <person name="Schmidt T.M."/>
            <person name="Dover J."/>
            <person name="Dai D."/>
            <person name="Walker B."/>
            <person name="Young S."/>
            <person name="Zeng Q."/>
            <person name="Gargeya S."/>
            <person name="Fitzgerald M."/>
            <person name="Haas B."/>
            <person name="Abouelleil A."/>
            <person name="Allen A.W."/>
            <person name="Alvarado L."/>
            <person name="Arachchi H.M."/>
            <person name="Berlin A.M."/>
            <person name="Chapman S.B."/>
            <person name="Gainer-Dewar J."/>
            <person name="Goldberg J."/>
            <person name="Griggs A."/>
            <person name="Gujja S."/>
            <person name="Hansen M."/>
            <person name="Howarth C."/>
            <person name="Imamovic A."/>
            <person name="Ireland A."/>
            <person name="Larimer J."/>
            <person name="McCowan C."/>
            <person name="Murphy C."/>
            <person name="Pearson M."/>
            <person name="Poon T.W."/>
            <person name="Priest M."/>
            <person name="Roberts A."/>
            <person name="Saif S."/>
            <person name="Shea T."/>
            <person name="Sisk P."/>
            <person name="Sykes S."/>
            <person name="Wortman J."/>
            <person name="Nusbaum C."/>
            <person name="Birren B."/>
        </authorList>
    </citation>
    <scope>NUCLEOTIDE SEQUENCE [LARGE SCALE GENOMIC DNA]</scope>
    <source>
        <strain evidence="2 3">HGA0223</strain>
    </source>
</reference>
<dbReference type="eggNOG" id="ENOG502ZZV8">
    <property type="taxonomic scope" value="Bacteria"/>
</dbReference>
<comment type="caution">
    <text evidence="2">The sequence shown here is derived from an EMBL/GenBank/DDBJ whole genome shotgun (WGS) entry which is preliminary data.</text>
</comment>
<evidence type="ECO:0008006" key="4">
    <source>
        <dbReference type="Google" id="ProtNLM"/>
    </source>
</evidence>
<dbReference type="HOGENOM" id="CLU_070058_2_0_4"/>
<dbReference type="PATRIC" id="fig|1203554.3.peg.2374"/>
<organism evidence="2 3">
    <name type="scientific">Sutterella wadsworthensis HGA0223</name>
    <dbReference type="NCBI Taxonomy" id="1203554"/>
    <lineage>
        <taxon>Bacteria</taxon>
        <taxon>Pseudomonadati</taxon>
        <taxon>Pseudomonadota</taxon>
        <taxon>Betaproteobacteria</taxon>
        <taxon>Burkholderiales</taxon>
        <taxon>Sutterellaceae</taxon>
        <taxon>Sutterella</taxon>
    </lineage>
</organism>
<keyword evidence="1" id="KW-0732">Signal</keyword>
<dbReference type="Pfam" id="PF14334">
    <property type="entry name" value="DUF4390"/>
    <property type="match status" value="1"/>
</dbReference>
<accession>S3BDP7</accession>
<dbReference type="AlphaFoldDB" id="S3BDP7"/>
<name>S3BDP7_9BURK</name>
<evidence type="ECO:0000256" key="1">
    <source>
        <dbReference type="SAM" id="SignalP"/>
    </source>
</evidence>
<dbReference type="InterPro" id="IPR025500">
    <property type="entry name" value="DUF4390"/>
</dbReference>
<protein>
    <recommendedName>
        <fullName evidence="4">DUF4390 domain-containing protein</fullName>
    </recommendedName>
</protein>
<proteinExistence type="predicted"/>
<feature type="signal peptide" evidence="1">
    <location>
        <begin position="1"/>
        <end position="23"/>
    </location>
</feature>
<gene>
    <name evidence="2" type="ORF">HMPREF1476_02291</name>
</gene>
<dbReference type="STRING" id="1203554.HMPREF1476_02291"/>
<dbReference type="RefSeq" id="WP_005429229.1">
    <property type="nucleotide sequence ID" value="NZ_KE150482.1"/>
</dbReference>
<evidence type="ECO:0000313" key="2">
    <source>
        <dbReference type="EMBL" id="EPD97455.1"/>
    </source>
</evidence>
<evidence type="ECO:0000313" key="3">
    <source>
        <dbReference type="Proteomes" id="UP000014400"/>
    </source>
</evidence>
<sequence length="202" mass="22326">MLPRSILCHAAKLAPIVLTCALAADVAWCARAELMGAKITIDEPGEPPGLFVEAHYEFDLPTPLINAMHRGIALYFAYSFELTKSRWYWLDKEVASSTFTIRLAFNPLTRRYAVSYSGYSLNFDSLEEALPYIKNIRRWRVAGAGDAKPGTTAELRFGLDVGKLPKPMQVTNQDTDDWNVVSDPAEIPIPTTVMSAAAAAEE</sequence>